<protein>
    <submittedName>
        <fullName evidence="2">GyrI-like domain-containing protein</fullName>
    </submittedName>
</protein>
<dbReference type="InterPro" id="IPR029442">
    <property type="entry name" value="GyrI-like"/>
</dbReference>
<name>A0ABZ0CPE9_9BURK</name>
<dbReference type="SMART" id="SM00871">
    <property type="entry name" value="AraC_E_bind"/>
    <property type="match status" value="1"/>
</dbReference>
<dbReference type="InterPro" id="IPR011256">
    <property type="entry name" value="Reg_factor_effector_dom_sf"/>
</dbReference>
<keyword evidence="3" id="KW-1185">Reference proteome</keyword>
<sequence>MKTLQTTEPMLVLGIPLRTNNQRAFEDIPTHWQRFSGENWLARIPHRRDGDVYAVYTHHAHEGVDNHGDYTLIVGACVTHADTVPEGLASAVIPPGRHAVFEVEPGRHDKVGERWLDVWANQDLAKTYRCDHERYAPDGKIEIRVGIR</sequence>
<evidence type="ECO:0000313" key="2">
    <source>
        <dbReference type="EMBL" id="WOB06396.1"/>
    </source>
</evidence>
<dbReference type="SUPFAM" id="SSF55136">
    <property type="entry name" value="Probable bacterial effector-binding domain"/>
    <property type="match status" value="1"/>
</dbReference>
<dbReference type="InterPro" id="IPR053182">
    <property type="entry name" value="YobU-like_regulator"/>
</dbReference>
<dbReference type="PANTHER" id="PTHR36444:SF2">
    <property type="entry name" value="TRANSCRIPTIONAL REGULATOR PROTEIN YOBU-RELATED"/>
    <property type="match status" value="1"/>
</dbReference>
<accession>A0ABZ0CPE9</accession>
<dbReference type="Pfam" id="PF06445">
    <property type="entry name" value="GyrI-like"/>
    <property type="match status" value="1"/>
</dbReference>
<gene>
    <name evidence="2" type="ORF">RXV79_15855</name>
</gene>
<feature type="domain" description="AraC effector-binding" evidence="1">
    <location>
        <begin position="1"/>
        <end position="148"/>
    </location>
</feature>
<dbReference type="RefSeq" id="WP_316698819.1">
    <property type="nucleotide sequence ID" value="NZ_CP136336.1"/>
</dbReference>
<organism evidence="2 3">
    <name type="scientific">Piscinibacter gummiphilus</name>
    <dbReference type="NCBI Taxonomy" id="946333"/>
    <lineage>
        <taxon>Bacteria</taxon>
        <taxon>Pseudomonadati</taxon>
        <taxon>Pseudomonadota</taxon>
        <taxon>Betaproteobacteria</taxon>
        <taxon>Burkholderiales</taxon>
        <taxon>Sphaerotilaceae</taxon>
        <taxon>Piscinibacter</taxon>
    </lineage>
</organism>
<proteinExistence type="predicted"/>
<dbReference type="InterPro" id="IPR010499">
    <property type="entry name" value="AraC_E-bd"/>
</dbReference>
<dbReference type="EMBL" id="CP136336">
    <property type="protein sequence ID" value="WOB06396.1"/>
    <property type="molecule type" value="Genomic_DNA"/>
</dbReference>
<reference evidence="2 3" key="1">
    <citation type="submission" date="2023-10" db="EMBL/GenBank/DDBJ databases">
        <title>Bacteria for the degradation of biodegradable plastic PBAT(Polybutylene adipate terephthalate).</title>
        <authorList>
            <person name="Weon H.-Y."/>
            <person name="Yeon J."/>
        </authorList>
    </citation>
    <scope>NUCLEOTIDE SEQUENCE [LARGE SCALE GENOMIC DNA]</scope>
    <source>
        <strain evidence="2 3">SBD 7-3</strain>
    </source>
</reference>
<dbReference type="PANTHER" id="PTHR36444">
    <property type="entry name" value="TRANSCRIPTIONAL REGULATOR PROTEIN YOBU-RELATED"/>
    <property type="match status" value="1"/>
</dbReference>
<dbReference type="Proteomes" id="UP001303946">
    <property type="component" value="Chromosome"/>
</dbReference>
<dbReference type="Gene3D" id="3.20.80.10">
    <property type="entry name" value="Regulatory factor, effector binding domain"/>
    <property type="match status" value="1"/>
</dbReference>
<evidence type="ECO:0000313" key="3">
    <source>
        <dbReference type="Proteomes" id="UP001303946"/>
    </source>
</evidence>
<evidence type="ECO:0000259" key="1">
    <source>
        <dbReference type="SMART" id="SM00871"/>
    </source>
</evidence>